<accession>A0ABQ7IVY7</accession>
<proteinExistence type="predicted"/>
<evidence type="ECO:0000256" key="1">
    <source>
        <dbReference type="SAM" id="MobiDB-lite"/>
    </source>
</evidence>
<feature type="region of interest" description="Disordered" evidence="1">
    <location>
        <begin position="40"/>
        <end position="70"/>
    </location>
</feature>
<reference evidence="2 3" key="1">
    <citation type="journal article" date="2020" name="Genome Biol. Evol.">
        <title>Comparative genomics of Sclerotiniaceae.</title>
        <authorList>
            <person name="Valero Jimenez C.A."/>
            <person name="Steentjes M."/>
            <person name="Scholten O.E."/>
            <person name="Van Kan J.A.L."/>
        </authorList>
    </citation>
    <scope>NUCLEOTIDE SEQUENCE [LARGE SCALE GENOMIC DNA]</scope>
    <source>
        <strain evidence="2 3">B1</strain>
    </source>
</reference>
<comment type="caution">
    <text evidence="2">The sequence shown here is derived from an EMBL/GenBank/DDBJ whole genome shotgun (WGS) entry which is preliminary data.</text>
</comment>
<gene>
    <name evidence="2" type="ORF">EAE98_003213</name>
</gene>
<evidence type="ECO:0000313" key="3">
    <source>
        <dbReference type="Proteomes" id="UP000783213"/>
    </source>
</evidence>
<evidence type="ECO:0000313" key="2">
    <source>
        <dbReference type="EMBL" id="KAF7935168.1"/>
    </source>
</evidence>
<sequence>MASLSGEFSVISPSHLITSLLHLPLSSSSPPLTIPISSSLSEFYSRQPPPDEWSDDDGDDNNNKKTPRKSKKLADTNFGFFEATTPHAYSAVQIQREIQDATRINPPGVMVVGVRSETMGSVAGYLHFQTTGVVIKWLEDEDKLRGLLNDWLEGKKDAFGCSTKDFGVTQPFKIILGPTSEHNAGA</sequence>
<protein>
    <submittedName>
        <fullName evidence="2">Uncharacterized protein</fullName>
    </submittedName>
</protein>
<name>A0ABQ7IVY7_9HELO</name>
<organism evidence="2 3">
    <name type="scientific">Botrytis deweyae</name>
    <dbReference type="NCBI Taxonomy" id="2478750"/>
    <lineage>
        <taxon>Eukaryota</taxon>
        <taxon>Fungi</taxon>
        <taxon>Dikarya</taxon>
        <taxon>Ascomycota</taxon>
        <taxon>Pezizomycotina</taxon>
        <taxon>Leotiomycetes</taxon>
        <taxon>Helotiales</taxon>
        <taxon>Sclerotiniaceae</taxon>
        <taxon>Botrytis</taxon>
    </lineage>
</organism>
<dbReference type="Proteomes" id="UP000783213">
    <property type="component" value="Unassembled WGS sequence"/>
</dbReference>
<dbReference type="RefSeq" id="XP_038813362.1">
    <property type="nucleotide sequence ID" value="XM_038950833.1"/>
</dbReference>
<dbReference type="GeneID" id="62229987"/>
<dbReference type="EMBL" id="RCSX01000005">
    <property type="protein sequence ID" value="KAF7935168.1"/>
    <property type="molecule type" value="Genomic_DNA"/>
</dbReference>
<keyword evidence="3" id="KW-1185">Reference proteome</keyword>